<dbReference type="Pfam" id="PF04542">
    <property type="entry name" value="Sigma70_r2"/>
    <property type="match status" value="1"/>
</dbReference>
<evidence type="ECO:0000259" key="5">
    <source>
        <dbReference type="Pfam" id="PF00140"/>
    </source>
</evidence>
<feature type="domain" description="RNA polymerase sigma-70 region 1.2" evidence="5">
    <location>
        <begin position="16"/>
        <end position="49"/>
    </location>
</feature>
<dbReference type="Pfam" id="PF00140">
    <property type="entry name" value="Sigma70_r1_2"/>
    <property type="match status" value="1"/>
</dbReference>
<dbReference type="Gene3D" id="1.10.601.10">
    <property type="entry name" value="RNA Polymerase Primary Sigma Factor"/>
    <property type="match status" value="1"/>
</dbReference>
<organism evidence="9 10">
    <name type="scientific">Pedobacter steynii</name>
    <dbReference type="NCBI Taxonomy" id="430522"/>
    <lineage>
        <taxon>Bacteria</taxon>
        <taxon>Pseudomonadati</taxon>
        <taxon>Bacteroidota</taxon>
        <taxon>Sphingobacteriia</taxon>
        <taxon>Sphingobacteriales</taxon>
        <taxon>Sphingobacteriaceae</taxon>
        <taxon>Pedobacter</taxon>
    </lineage>
</organism>
<keyword evidence="10" id="KW-1185">Reference proteome</keyword>
<dbReference type="GO" id="GO:0016987">
    <property type="term" value="F:sigma factor activity"/>
    <property type="evidence" value="ECO:0007669"/>
    <property type="project" value="UniProtKB-KW"/>
</dbReference>
<dbReference type="SUPFAM" id="SSF88659">
    <property type="entry name" value="Sigma3 and sigma4 domains of RNA polymerase sigma factors"/>
    <property type="match status" value="2"/>
</dbReference>
<dbReference type="Proteomes" id="UP000094313">
    <property type="component" value="Chromosome"/>
</dbReference>
<dbReference type="KEGG" id="psty:BFS30_18265"/>
<dbReference type="Gene3D" id="1.20.120.1810">
    <property type="match status" value="1"/>
</dbReference>
<dbReference type="PANTHER" id="PTHR30603:SF47">
    <property type="entry name" value="RNA POLYMERASE SIGMA FACTOR SIGD, CHLOROPLASTIC"/>
    <property type="match status" value="1"/>
</dbReference>
<dbReference type="Gene3D" id="1.10.10.10">
    <property type="entry name" value="Winged helix-like DNA-binding domain superfamily/Winged helix DNA-binding domain"/>
    <property type="match status" value="2"/>
</dbReference>
<dbReference type="OrthoDB" id="9809557at2"/>
<evidence type="ECO:0000313" key="10">
    <source>
        <dbReference type="Proteomes" id="UP000094313"/>
    </source>
</evidence>
<dbReference type="NCBIfam" id="TIGR02937">
    <property type="entry name" value="sigma70-ECF"/>
    <property type="match status" value="1"/>
</dbReference>
<evidence type="ECO:0000259" key="8">
    <source>
        <dbReference type="Pfam" id="PF04545"/>
    </source>
</evidence>
<sequence>MRHLRISPSITNRKTDSLERYLNEIGKIELLTTEEELSLALRISEGDEEAAARLIKSNLRFVVSVAKKYQDKGLRLADLISEGNKGLIRASGRYDVTKGFKFISFAVWWIRQSIMVAIAEQKRLVRLPGNQIVGITKTHRAIDQLEQELERLPSTEEIAELLGISEERVLDYISNSPLSHSLDMLLGEDSETTVKDLIPNENAPAADHGLLQESMILDMKRYLKILSEREQKILFYYYGLYDHPQTTLDDMVCIFKLSKERIRQLKDKALKTLKNSSKAEMLRSYLH</sequence>
<dbReference type="InterPro" id="IPR007627">
    <property type="entry name" value="RNA_pol_sigma70_r2"/>
</dbReference>
<dbReference type="InterPro" id="IPR007624">
    <property type="entry name" value="RNA_pol_sigma70_r3"/>
</dbReference>
<evidence type="ECO:0000259" key="7">
    <source>
        <dbReference type="Pfam" id="PF04542"/>
    </source>
</evidence>
<dbReference type="InterPro" id="IPR013325">
    <property type="entry name" value="RNA_pol_sigma_r2"/>
</dbReference>
<proteinExistence type="predicted"/>
<evidence type="ECO:0000256" key="3">
    <source>
        <dbReference type="ARBA" id="ARBA00023125"/>
    </source>
</evidence>
<dbReference type="InterPro" id="IPR013324">
    <property type="entry name" value="RNA_pol_sigma_r3/r4-like"/>
</dbReference>
<dbReference type="GO" id="GO:0003677">
    <property type="term" value="F:DNA binding"/>
    <property type="evidence" value="ECO:0007669"/>
    <property type="project" value="UniProtKB-KW"/>
</dbReference>
<keyword evidence="3" id="KW-0238">DNA-binding</keyword>
<evidence type="ECO:0000256" key="4">
    <source>
        <dbReference type="ARBA" id="ARBA00023163"/>
    </source>
</evidence>
<dbReference type="SUPFAM" id="SSF88946">
    <property type="entry name" value="Sigma2 domain of RNA polymerase sigma factors"/>
    <property type="match status" value="1"/>
</dbReference>
<evidence type="ECO:0000256" key="1">
    <source>
        <dbReference type="ARBA" id="ARBA00023015"/>
    </source>
</evidence>
<dbReference type="EMBL" id="CP017141">
    <property type="protein sequence ID" value="AOM78942.1"/>
    <property type="molecule type" value="Genomic_DNA"/>
</dbReference>
<name>A0A1D7QJU2_9SPHI</name>
<dbReference type="Pfam" id="PF04539">
    <property type="entry name" value="Sigma70_r3"/>
    <property type="match status" value="1"/>
</dbReference>
<keyword evidence="2" id="KW-0731">Sigma factor</keyword>
<dbReference type="InterPro" id="IPR036388">
    <property type="entry name" value="WH-like_DNA-bd_sf"/>
</dbReference>
<evidence type="ECO:0000259" key="6">
    <source>
        <dbReference type="Pfam" id="PF04539"/>
    </source>
</evidence>
<protein>
    <submittedName>
        <fullName evidence="9">RNA polymerase subunit sigma</fullName>
    </submittedName>
</protein>
<dbReference type="InterPro" id="IPR014284">
    <property type="entry name" value="RNA_pol_sigma-70_dom"/>
</dbReference>
<dbReference type="RefSeq" id="WP_069380606.1">
    <property type="nucleotide sequence ID" value="NZ_CP017141.1"/>
</dbReference>
<evidence type="ECO:0000313" key="9">
    <source>
        <dbReference type="EMBL" id="AOM78942.1"/>
    </source>
</evidence>
<gene>
    <name evidence="9" type="ORF">BFS30_18265</name>
</gene>
<keyword evidence="1" id="KW-0805">Transcription regulation</keyword>
<dbReference type="GO" id="GO:0006352">
    <property type="term" value="P:DNA-templated transcription initiation"/>
    <property type="evidence" value="ECO:0007669"/>
    <property type="project" value="InterPro"/>
</dbReference>
<dbReference type="InterPro" id="IPR009042">
    <property type="entry name" value="RNA_pol_sigma70_r1_2"/>
</dbReference>
<dbReference type="InterPro" id="IPR050239">
    <property type="entry name" value="Sigma-70_RNA_pol_init_factors"/>
</dbReference>
<feature type="domain" description="RNA polymerase sigma-70 region 2" evidence="7">
    <location>
        <begin position="54"/>
        <end position="123"/>
    </location>
</feature>
<dbReference type="InterPro" id="IPR000943">
    <property type="entry name" value="RNA_pol_sigma70"/>
</dbReference>
<feature type="domain" description="RNA polymerase sigma-70 region 3" evidence="6">
    <location>
        <begin position="137"/>
        <end position="207"/>
    </location>
</feature>
<dbReference type="PANTHER" id="PTHR30603">
    <property type="entry name" value="RNA POLYMERASE SIGMA FACTOR RPO"/>
    <property type="match status" value="1"/>
</dbReference>
<keyword evidence="4" id="KW-0804">Transcription</keyword>
<reference evidence="9 10" key="1">
    <citation type="submission" date="2016-08" db="EMBL/GenBank/DDBJ databases">
        <authorList>
            <person name="Seilhamer J.J."/>
        </authorList>
    </citation>
    <scope>NUCLEOTIDE SEQUENCE [LARGE SCALE GENOMIC DNA]</scope>
    <source>
        <strain evidence="9 10">DX4</strain>
    </source>
</reference>
<evidence type="ECO:0000256" key="2">
    <source>
        <dbReference type="ARBA" id="ARBA00023082"/>
    </source>
</evidence>
<dbReference type="InterPro" id="IPR007630">
    <property type="entry name" value="RNA_pol_sigma70_r4"/>
</dbReference>
<feature type="domain" description="RNA polymerase sigma-70 region 4" evidence="8">
    <location>
        <begin position="223"/>
        <end position="274"/>
    </location>
</feature>
<dbReference type="Pfam" id="PF04545">
    <property type="entry name" value="Sigma70_r4"/>
    <property type="match status" value="1"/>
</dbReference>
<dbReference type="AlphaFoldDB" id="A0A1D7QJU2"/>
<dbReference type="PRINTS" id="PR00046">
    <property type="entry name" value="SIGMA70FCT"/>
</dbReference>
<accession>A0A1D7QJU2</accession>